<name>A0A2M9BU66_9MICO</name>
<dbReference type="InterPro" id="IPR051120">
    <property type="entry name" value="ABC_AA/LPS_Transport"/>
</dbReference>
<feature type="domain" description="ABC transporter" evidence="4">
    <location>
        <begin position="6"/>
        <end position="238"/>
    </location>
</feature>
<keyword evidence="3 5" id="KW-0067">ATP-binding</keyword>
<dbReference type="OrthoDB" id="9805514at2"/>
<dbReference type="CDD" id="cd03219">
    <property type="entry name" value="ABC_Mj1267_LivG_branched"/>
    <property type="match status" value="1"/>
</dbReference>
<dbReference type="InterPro" id="IPR003439">
    <property type="entry name" value="ABC_transporter-like_ATP-bd"/>
</dbReference>
<dbReference type="InterPro" id="IPR003593">
    <property type="entry name" value="AAA+_ATPase"/>
</dbReference>
<dbReference type="SUPFAM" id="SSF52540">
    <property type="entry name" value="P-loop containing nucleoside triphosphate hydrolases"/>
    <property type="match status" value="1"/>
</dbReference>
<dbReference type="PROSITE" id="PS50893">
    <property type="entry name" value="ABC_TRANSPORTER_2"/>
    <property type="match status" value="1"/>
</dbReference>
<dbReference type="GO" id="GO:0015188">
    <property type="term" value="F:L-isoleucine transmembrane transporter activity"/>
    <property type="evidence" value="ECO:0007669"/>
    <property type="project" value="TreeGrafter"/>
</dbReference>
<dbReference type="SMART" id="SM00382">
    <property type="entry name" value="AAA"/>
    <property type="match status" value="1"/>
</dbReference>
<gene>
    <name evidence="5" type="ORF">CLV54_2441</name>
</gene>
<dbReference type="AlphaFoldDB" id="A0A2M9BU66"/>
<keyword evidence="2" id="KW-0547">Nucleotide-binding</keyword>
<evidence type="ECO:0000313" key="6">
    <source>
        <dbReference type="Proteomes" id="UP000230161"/>
    </source>
</evidence>
<sequence length="249" mass="27134">MSRALIEMDGASKSFGGVKAVNNVTFTIDEGGVIALVGPNGAGKSTTFDLMTGFQKLDSGRRRTMGIDTTRSPSYRFPELGVARTFQKVRLFPSMTVLENALVGGLAKFHSVSAAEGAARRALERLGLDDRADRSPAELTLIDRKRLELARALVPEPTLLLLDEVMTGLTPHEVEDAIMLIRQLVDEGVTVLLVEHLLKVVMRISRRVLVLEHGQLIADGTPDEVQADPQVIEAYIGVPRHEEVDDAGR</sequence>
<dbReference type="InterPro" id="IPR027417">
    <property type="entry name" value="P-loop_NTPase"/>
</dbReference>
<dbReference type="PANTHER" id="PTHR45772">
    <property type="entry name" value="CONSERVED COMPONENT OF ABC TRANSPORTER FOR NATURAL AMINO ACIDS-RELATED"/>
    <property type="match status" value="1"/>
</dbReference>
<dbReference type="GO" id="GO:0005304">
    <property type="term" value="F:L-valine transmembrane transporter activity"/>
    <property type="evidence" value="ECO:0007669"/>
    <property type="project" value="TreeGrafter"/>
</dbReference>
<dbReference type="Pfam" id="PF00005">
    <property type="entry name" value="ABC_tran"/>
    <property type="match status" value="1"/>
</dbReference>
<dbReference type="GO" id="GO:0015192">
    <property type="term" value="F:L-phenylalanine transmembrane transporter activity"/>
    <property type="evidence" value="ECO:0007669"/>
    <property type="project" value="TreeGrafter"/>
</dbReference>
<dbReference type="EMBL" id="PGFB01000004">
    <property type="protein sequence ID" value="PJJ61496.1"/>
    <property type="molecule type" value="Genomic_DNA"/>
</dbReference>
<protein>
    <submittedName>
        <fullName evidence="5">Branched-chain amino acid transport system ATP-binding protein</fullName>
    </submittedName>
</protein>
<dbReference type="PANTHER" id="PTHR45772:SF7">
    <property type="entry name" value="AMINO ACID ABC TRANSPORTER ATP-BINDING PROTEIN"/>
    <property type="match status" value="1"/>
</dbReference>
<evidence type="ECO:0000256" key="3">
    <source>
        <dbReference type="ARBA" id="ARBA00022840"/>
    </source>
</evidence>
<evidence type="ECO:0000256" key="2">
    <source>
        <dbReference type="ARBA" id="ARBA00022741"/>
    </source>
</evidence>
<comment type="caution">
    <text evidence="5">The sequence shown here is derived from an EMBL/GenBank/DDBJ whole genome shotgun (WGS) entry which is preliminary data.</text>
</comment>
<dbReference type="GO" id="GO:0005524">
    <property type="term" value="F:ATP binding"/>
    <property type="evidence" value="ECO:0007669"/>
    <property type="project" value="UniProtKB-KW"/>
</dbReference>
<dbReference type="RefSeq" id="WP_100345227.1">
    <property type="nucleotide sequence ID" value="NZ_PGFB01000004.1"/>
</dbReference>
<dbReference type="Pfam" id="PF12399">
    <property type="entry name" value="BCA_ABC_TP_C"/>
    <property type="match status" value="1"/>
</dbReference>
<dbReference type="GO" id="GO:0016887">
    <property type="term" value="F:ATP hydrolysis activity"/>
    <property type="evidence" value="ECO:0007669"/>
    <property type="project" value="InterPro"/>
</dbReference>
<dbReference type="GO" id="GO:0015808">
    <property type="term" value="P:L-alanine transport"/>
    <property type="evidence" value="ECO:0007669"/>
    <property type="project" value="TreeGrafter"/>
</dbReference>
<accession>A0A2M9BU66</accession>
<proteinExistence type="predicted"/>
<evidence type="ECO:0000313" key="5">
    <source>
        <dbReference type="EMBL" id="PJJ61496.1"/>
    </source>
</evidence>
<evidence type="ECO:0000259" key="4">
    <source>
        <dbReference type="PROSITE" id="PS50893"/>
    </source>
</evidence>
<dbReference type="InterPro" id="IPR032823">
    <property type="entry name" value="BCA_ABC_TP_C"/>
</dbReference>
<dbReference type="Proteomes" id="UP000230161">
    <property type="component" value="Unassembled WGS sequence"/>
</dbReference>
<dbReference type="GO" id="GO:0005886">
    <property type="term" value="C:plasma membrane"/>
    <property type="evidence" value="ECO:0007669"/>
    <property type="project" value="TreeGrafter"/>
</dbReference>
<organism evidence="5 6">
    <name type="scientific">Compostimonas suwonensis</name>
    <dbReference type="NCBI Taxonomy" id="1048394"/>
    <lineage>
        <taxon>Bacteria</taxon>
        <taxon>Bacillati</taxon>
        <taxon>Actinomycetota</taxon>
        <taxon>Actinomycetes</taxon>
        <taxon>Micrococcales</taxon>
        <taxon>Microbacteriaceae</taxon>
        <taxon>Compostimonas</taxon>
    </lineage>
</organism>
<evidence type="ECO:0000256" key="1">
    <source>
        <dbReference type="ARBA" id="ARBA00022448"/>
    </source>
</evidence>
<keyword evidence="1" id="KW-0813">Transport</keyword>
<keyword evidence="6" id="KW-1185">Reference proteome</keyword>
<dbReference type="Gene3D" id="3.40.50.300">
    <property type="entry name" value="P-loop containing nucleotide triphosphate hydrolases"/>
    <property type="match status" value="1"/>
</dbReference>
<dbReference type="GO" id="GO:0042941">
    <property type="term" value="P:D-alanine transmembrane transport"/>
    <property type="evidence" value="ECO:0007669"/>
    <property type="project" value="TreeGrafter"/>
</dbReference>
<dbReference type="GO" id="GO:1903805">
    <property type="term" value="P:L-valine import across plasma membrane"/>
    <property type="evidence" value="ECO:0007669"/>
    <property type="project" value="TreeGrafter"/>
</dbReference>
<dbReference type="GO" id="GO:1903806">
    <property type="term" value="P:L-isoleucine import across plasma membrane"/>
    <property type="evidence" value="ECO:0007669"/>
    <property type="project" value="TreeGrafter"/>
</dbReference>
<reference evidence="5 6" key="1">
    <citation type="submission" date="2017-11" db="EMBL/GenBank/DDBJ databases">
        <title>Genomic Encyclopedia of Archaeal and Bacterial Type Strains, Phase II (KMG-II): From Individual Species to Whole Genera.</title>
        <authorList>
            <person name="Goeker M."/>
        </authorList>
    </citation>
    <scope>NUCLEOTIDE SEQUENCE [LARGE SCALE GENOMIC DNA]</scope>
    <source>
        <strain evidence="5 6">DSM 25625</strain>
    </source>
</reference>